<proteinExistence type="predicted"/>
<dbReference type="EMBL" id="FOZC01000012">
    <property type="protein sequence ID" value="SFR83636.1"/>
    <property type="molecule type" value="Genomic_DNA"/>
</dbReference>
<dbReference type="InterPro" id="IPR015813">
    <property type="entry name" value="Pyrv/PenolPyrv_kinase-like_dom"/>
</dbReference>
<name>A0A1I0GYF8_9FIRM</name>
<evidence type="ECO:0000313" key="3">
    <source>
        <dbReference type="Proteomes" id="UP000199820"/>
    </source>
</evidence>
<dbReference type="CDD" id="cd00377">
    <property type="entry name" value="ICL_PEPM"/>
    <property type="match status" value="1"/>
</dbReference>
<evidence type="ECO:0000313" key="1">
    <source>
        <dbReference type="EMBL" id="SET76282.1"/>
    </source>
</evidence>
<dbReference type="Proteomes" id="UP000214760">
    <property type="component" value="Unassembled WGS sequence"/>
</dbReference>
<evidence type="ECO:0000313" key="4">
    <source>
        <dbReference type="Proteomes" id="UP000214760"/>
    </source>
</evidence>
<dbReference type="STRING" id="1526.SAMN02910262_02066"/>
<gene>
    <name evidence="2" type="ORF">SAMN02910262_02066</name>
    <name evidence="1" type="ORF">SAMN04487771_104020</name>
</gene>
<dbReference type="RefSeq" id="WP_031473688.1">
    <property type="nucleotide sequence ID" value="NZ_FOIL01000040.1"/>
</dbReference>
<dbReference type="Proteomes" id="UP000199820">
    <property type="component" value="Unassembled WGS sequence"/>
</dbReference>
<dbReference type="Gene3D" id="3.20.20.60">
    <property type="entry name" value="Phosphoenolpyruvate-binding domains"/>
    <property type="match status" value="1"/>
</dbReference>
<dbReference type="PANTHER" id="PTHR42905:SF5">
    <property type="entry name" value="CARBOXYVINYL-CARBOXYPHOSPHONATE PHOSPHORYLMUTASE, CHLOROPLASTIC"/>
    <property type="match status" value="1"/>
</dbReference>
<keyword evidence="1" id="KW-0456">Lyase</keyword>
<dbReference type="GO" id="GO:0016833">
    <property type="term" value="F:oxo-acid-lyase activity"/>
    <property type="evidence" value="ECO:0007669"/>
    <property type="project" value="UniProtKB-ARBA"/>
</dbReference>
<dbReference type="eggNOG" id="COG2513">
    <property type="taxonomic scope" value="Bacteria"/>
</dbReference>
<reference evidence="3 4" key="1">
    <citation type="submission" date="2016-10" db="EMBL/GenBank/DDBJ databases">
        <authorList>
            <person name="de Groot N.N."/>
        </authorList>
    </citation>
    <scope>NUCLEOTIDE SEQUENCE [LARGE SCALE GENOMIC DNA]</scope>
    <source>
        <strain evidence="2 4">F</strain>
        <strain evidence="1 3">KH1P1</strain>
    </source>
</reference>
<dbReference type="AlphaFoldDB" id="A0A1I0GYF8"/>
<dbReference type="SUPFAM" id="SSF51621">
    <property type="entry name" value="Phosphoenolpyruvate/pyruvate domain"/>
    <property type="match status" value="1"/>
</dbReference>
<dbReference type="Pfam" id="PF13714">
    <property type="entry name" value="PEP_mutase"/>
    <property type="match status" value="1"/>
</dbReference>
<evidence type="ECO:0000313" key="2">
    <source>
        <dbReference type="EMBL" id="SFR83636.1"/>
    </source>
</evidence>
<keyword evidence="3" id="KW-1185">Reference proteome</keyword>
<dbReference type="OrthoDB" id="8629576at2"/>
<dbReference type="InterPro" id="IPR040442">
    <property type="entry name" value="Pyrv_kinase-like_dom_sf"/>
</dbReference>
<sequence>MGSASAARKRLRKLLWERKYLVAPCGYDALSAKAIQAAGFDIMGTTGYGMHGVILGTPDTGLLAINEEVTMLKNMCAAVDIPILADAEGGYGNALNVIRTIREYENAGVAGLFIEDQKQPPNCPFIKKAEVISKEEMIGKIHAAVDTRTDEDMLIIARTDAPFEEGVERCNAYLEAGADMVKILPKSKEELLKAPKLINGPIHLGLYVNKGINDGMTAKDCGELGYKIMTYPVSSLFAQTYALQHYFKYLKENETDEGYDGNMISFDEYLKFIGVDEIKAMGEKYGLND</sequence>
<protein>
    <submittedName>
        <fullName evidence="1">2-Methylisocitrate lyase, PEP mutase family</fullName>
    </submittedName>
</protein>
<dbReference type="PANTHER" id="PTHR42905">
    <property type="entry name" value="PHOSPHOENOLPYRUVATE CARBOXYLASE"/>
    <property type="match status" value="1"/>
</dbReference>
<dbReference type="EMBL" id="FOIL01000040">
    <property type="protein sequence ID" value="SET76282.1"/>
    <property type="molecule type" value="Genomic_DNA"/>
</dbReference>
<accession>A0A1I0GYF8</accession>
<dbReference type="InterPro" id="IPR039556">
    <property type="entry name" value="ICL/PEPM"/>
</dbReference>
<organism evidence="1 3">
    <name type="scientific">[Clostridium] aminophilum</name>
    <dbReference type="NCBI Taxonomy" id="1526"/>
    <lineage>
        <taxon>Bacteria</taxon>
        <taxon>Bacillati</taxon>
        <taxon>Bacillota</taxon>
        <taxon>Clostridia</taxon>
        <taxon>Lachnospirales</taxon>
        <taxon>Lachnospiraceae</taxon>
    </lineage>
</organism>